<keyword evidence="2" id="KW-1133">Transmembrane helix</keyword>
<keyword evidence="2" id="KW-0812">Transmembrane</keyword>
<name>A0A7T3F176_MORNO</name>
<gene>
    <name evidence="3" type="ORF">I6G26_01070</name>
</gene>
<reference evidence="3 4" key="1">
    <citation type="submission" date="2020-12" db="EMBL/GenBank/DDBJ databases">
        <title>FDA dAtabase for Regulatory Grade micrObial Sequences (FDA-ARGOS): Supporting development and validation of Infectious Disease Dx tests.</title>
        <authorList>
            <person name="Sproer C."/>
            <person name="Gronow S."/>
            <person name="Severitt S."/>
            <person name="Schroder I."/>
            <person name="Tallon L."/>
            <person name="Sadzewicz L."/>
            <person name="Zhao X."/>
            <person name="Boylan J."/>
            <person name="Ott S."/>
            <person name="Bowen H."/>
            <person name="Vavikolanu K."/>
            <person name="Mehta A."/>
            <person name="Aluvathingal J."/>
            <person name="Nadendla S."/>
            <person name="Lowell S."/>
            <person name="Myers T."/>
            <person name="Yan Y."/>
            <person name="Sichtig H."/>
        </authorList>
    </citation>
    <scope>NUCLEOTIDE SEQUENCE [LARGE SCALE GENOMIC DNA]</scope>
    <source>
        <strain evidence="3 4">FDAARGOS_869</strain>
    </source>
</reference>
<sequence length="179" mass="20132">MTSQKWLKCINRLLSQGYVIIPVTTLPVLQTVATATTAEQIVKHLPIIQEYLSQPPAEWSESDKELLTAVSANFQKLILGVGDKFHKEAIEFSKLSHQHQMEFIAQFDLNKLESADIGKVIETKITTEGKTSIFALLMKGLVAIVGILAVRDAVQSQQKHNYNRTRPRSYKEKLLGDDK</sequence>
<feature type="region of interest" description="Disordered" evidence="1">
    <location>
        <begin position="158"/>
        <end position="179"/>
    </location>
</feature>
<evidence type="ECO:0000256" key="1">
    <source>
        <dbReference type="SAM" id="MobiDB-lite"/>
    </source>
</evidence>
<evidence type="ECO:0000256" key="2">
    <source>
        <dbReference type="SAM" id="Phobius"/>
    </source>
</evidence>
<evidence type="ECO:0000313" key="4">
    <source>
        <dbReference type="Proteomes" id="UP000594834"/>
    </source>
</evidence>
<keyword evidence="2" id="KW-0472">Membrane</keyword>
<accession>A0A7T3F176</accession>
<dbReference type="Proteomes" id="UP000594834">
    <property type="component" value="Chromosome"/>
</dbReference>
<feature type="transmembrane region" description="Helical" evidence="2">
    <location>
        <begin position="133"/>
        <end position="154"/>
    </location>
</feature>
<organism evidence="3 4">
    <name type="scientific">Moraxella nonliquefaciens</name>
    <dbReference type="NCBI Taxonomy" id="478"/>
    <lineage>
        <taxon>Bacteria</taxon>
        <taxon>Pseudomonadati</taxon>
        <taxon>Pseudomonadota</taxon>
        <taxon>Gammaproteobacteria</taxon>
        <taxon>Moraxellales</taxon>
        <taxon>Moraxellaceae</taxon>
        <taxon>Moraxella</taxon>
    </lineage>
</organism>
<dbReference type="RefSeq" id="WP_158512473.1">
    <property type="nucleotide sequence ID" value="NZ_CP065728.1"/>
</dbReference>
<proteinExistence type="predicted"/>
<feature type="compositionally biased region" description="Basic and acidic residues" evidence="1">
    <location>
        <begin position="169"/>
        <end position="179"/>
    </location>
</feature>
<evidence type="ECO:0000313" key="3">
    <source>
        <dbReference type="EMBL" id="QPT44680.1"/>
    </source>
</evidence>
<keyword evidence="4" id="KW-1185">Reference proteome</keyword>
<protein>
    <submittedName>
        <fullName evidence="3">Uncharacterized protein</fullName>
    </submittedName>
</protein>
<dbReference type="EMBL" id="CP065728">
    <property type="protein sequence ID" value="QPT44680.1"/>
    <property type="molecule type" value="Genomic_DNA"/>
</dbReference>